<protein>
    <submittedName>
        <fullName evidence="1">Acetyltransferase</fullName>
    </submittedName>
</protein>
<accession>A0A7D9N6Z9</accession>
<sequence>MNIQIYGKIIRKIRKINSKILTNLEVQKIERIGVKCIFEKDLTIIGGENITIGDNFFAGPNCRIEAWKEYNGIHFNPIIKIGNNVKINSKCHIGAINEISIDDDVLIGSGVFITDHAHGTSHLKDLKLPPNNRNLYSKGKVKIGSKCWICENAVILPGVTIGESSIVGAGAIVTKDVPPYSVVGGNPARVLKIIN</sequence>
<proteinExistence type="predicted"/>
<evidence type="ECO:0000313" key="2">
    <source>
        <dbReference type="Proteomes" id="UP000018522"/>
    </source>
</evidence>
<reference evidence="1 2" key="1">
    <citation type="journal article" date="2014" name="Genome Announc.">
        <title>Complete Genome Sequences of Lactobacillus johnsonii Strain N6.2 and Lactobacillus reuteri Strain TD1.</title>
        <authorList>
            <person name="Leonard M.T."/>
            <person name="Valladares R.B."/>
            <person name="Ardissone A."/>
            <person name="Gonzalez C.F."/>
            <person name="Lorca G.L."/>
            <person name="Triplett E.W."/>
        </authorList>
    </citation>
    <scope>NUCLEOTIDE SEQUENCE [LARGE SCALE GENOMIC DNA]</scope>
    <source>
        <strain evidence="1 2">N6.2</strain>
    </source>
</reference>
<dbReference type="InterPro" id="IPR001451">
    <property type="entry name" value="Hexapep"/>
</dbReference>
<dbReference type="EMBL" id="CP006811">
    <property type="protein sequence ID" value="AHA97492.1"/>
    <property type="molecule type" value="Genomic_DNA"/>
</dbReference>
<dbReference type="Gene3D" id="2.160.10.10">
    <property type="entry name" value="Hexapeptide repeat proteins"/>
    <property type="match status" value="1"/>
</dbReference>
<dbReference type="GO" id="GO:0016740">
    <property type="term" value="F:transferase activity"/>
    <property type="evidence" value="ECO:0007669"/>
    <property type="project" value="UniProtKB-KW"/>
</dbReference>
<dbReference type="RefSeq" id="WP_023599699.1">
    <property type="nucleotide sequence ID" value="NC_022909.1"/>
</dbReference>
<dbReference type="InterPro" id="IPR051159">
    <property type="entry name" value="Hexapeptide_acetyltransf"/>
</dbReference>
<dbReference type="PANTHER" id="PTHR23416">
    <property type="entry name" value="SIALIC ACID SYNTHASE-RELATED"/>
    <property type="match status" value="1"/>
</dbReference>
<dbReference type="CDD" id="cd04647">
    <property type="entry name" value="LbH_MAT_like"/>
    <property type="match status" value="1"/>
</dbReference>
<dbReference type="SUPFAM" id="SSF51161">
    <property type="entry name" value="Trimeric LpxA-like enzymes"/>
    <property type="match status" value="1"/>
</dbReference>
<dbReference type="KEGG" id="ljn:T285_05575"/>
<dbReference type="InterPro" id="IPR011004">
    <property type="entry name" value="Trimer_LpxA-like_sf"/>
</dbReference>
<organism evidence="1 2">
    <name type="scientific">Lactobacillus johnsonii N6.2</name>
    <dbReference type="NCBI Taxonomy" id="1408186"/>
    <lineage>
        <taxon>Bacteria</taxon>
        <taxon>Bacillati</taxon>
        <taxon>Bacillota</taxon>
        <taxon>Bacilli</taxon>
        <taxon>Lactobacillales</taxon>
        <taxon>Lactobacillaceae</taxon>
        <taxon>Lactobacillus</taxon>
    </lineage>
</organism>
<dbReference type="Proteomes" id="UP000018522">
    <property type="component" value="Chromosome"/>
</dbReference>
<keyword evidence="1" id="KW-0808">Transferase</keyword>
<evidence type="ECO:0000313" key="1">
    <source>
        <dbReference type="EMBL" id="AHA97492.1"/>
    </source>
</evidence>
<gene>
    <name evidence="1" type="ORF">T285_05575</name>
</gene>
<dbReference type="Pfam" id="PF00132">
    <property type="entry name" value="Hexapep"/>
    <property type="match status" value="1"/>
</dbReference>
<name>A0A7D9N6Z9_LACJH</name>
<dbReference type="AlphaFoldDB" id="A0A7D9N6Z9"/>